<accession>A0A8J7FEU8</accession>
<reference evidence="6" key="1">
    <citation type="submission" date="2020-10" db="EMBL/GenBank/DDBJ databases">
        <authorList>
            <person name="Castelo-Branco R."/>
            <person name="Eusebio N."/>
            <person name="Adriana R."/>
            <person name="Vieira A."/>
            <person name="Brugerolle De Fraissinette N."/>
            <person name="Rezende De Castro R."/>
            <person name="Schneider M.P."/>
            <person name="Vasconcelos V."/>
            <person name="Leao P.N."/>
        </authorList>
    </citation>
    <scope>NUCLEOTIDE SEQUENCE</scope>
    <source>
        <strain evidence="6">LEGE 06105</strain>
    </source>
</reference>
<dbReference type="GO" id="GO:0006355">
    <property type="term" value="P:regulation of DNA-templated transcription"/>
    <property type="evidence" value="ECO:0007669"/>
    <property type="project" value="InterPro"/>
</dbReference>
<dbReference type="Pfam" id="PF00486">
    <property type="entry name" value="Trans_reg_C"/>
    <property type="match status" value="1"/>
</dbReference>
<dbReference type="InterPro" id="IPR039420">
    <property type="entry name" value="WalR-like"/>
</dbReference>
<dbReference type="Gene3D" id="1.20.120.160">
    <property type="entry name" value="HPT domain"/>
    <property type="match status" value="1"/>
</dbReference>
<proteinExistence type="predicted"/>
<dbReference type="SMART" id="SM00448">
    <property type="entry name" value="REC"/>
    <property type="match status" value="3"/>
</dbReference>
<organism evidence="6 7">
    <name type="scientific">Plectonema cf. radiosum LEGE 06105</name>
    <dbReference type="NCBI Taxonomy" id="945769"/>
    <lineage>
        <taxon>Bacteria</taxon>
        <taxon>Bacillati</taxon>
        <taxon>Cyanobacteriota</taxon>
        <taxon>Cyanophyceae</taxon>
        <taxon>Oscillatoriophycideae</taxon>
        <taxon>Oscillatoriales</taxon>
        <taxon>Microcoleaceae</taxon>
        <taxon>Plectonema</taxon>
    </lineage>
</organism>
<feature type="domain" description="OmpR/PhoB-type" evidence="5">
    <location>
        <begin position="124"/>
        <end position="223"/>
    </location>
</feature>
<dbReference type="InterPro" id="IPR036388">
    <property type="entry name" value="WH-like_DNA-bd_sf"/>
</dbReference>
<dbReference type="GO" id="GO:0000976">
    <property type="term" value="F:transcription cis-regulatory region binding"/>
    <property type="evidence" value="ECO:0007669"/>
    <property type="project" value="TreeGrafter"/>
</dbReference>
<sequence>MRILVVEDDKCIAKALENILSNQHYIVDIADGGLLGWEFVEAFTYDLILLDVILPELDGIKFCQKLRQHHYQMPVLLLTAQNSSNDKVLGLDAGADDYVVKPFEVTELLARIRVLLRRKNTPIQTVLQWENLRLNPGSTEVTYNDHLLNLTPKEYRLLELFLRNRNIVFNRSEILDHLWSMDEAPKEDTVTAHIKGLRQKMTRAGAPNDLIETVYGLGYRLKDAANGKVKFSLEKHQNKPNKLSNKQQQTKEALTKLWEKLKVESIEGVEVLEQAVSALLENILEEELRENAQRVAHKLAGRLGIFSFSQGSDLAREIEQIFKLQVNLDRNQGIYLRELVNLLQQEIKQPAFKQSKKTVEYDESSVMVIIDDDEKLAHSIIKLAVASGIQIELARNLLAAKEALTKPKIDVVLLSISLAKTREDSLNQLAKLTNFSTPPIPVILCTTDDSLANRVKLSRLFTHVFLQKTLLPENLLKVISQVLTQSRSQAGKVMVVDDDPQILSLMRELLEPCGLKLSTLNEPLCFWDILMKNSPDLLILDVEMPHINGIDLCQVVRNEPRWSGLPIVFLTVHNDADTIQKAFNAGANECLSKSIVGPELVTHIFNRLERIKLFQTINGVAN</sequence>
<dbReference type="InterPro" id="IPR001867">
    <property type="entry name" value="OmpR/PhoB-type_DNA-bd"/>
</dbReference>
<dbReference type="Gene3D" id="1.10.10.10">
    <property type="entry name" value="Winged helix-like DNA-binding domain superfamily/Winged helix DNA-binding domain"/>
    <property type="match status" value="1"/>
</dbReference>
<dbReference type="Gene3D" id="3.40.50.2300">
    <property type="match status" value="3"/>
</dbReference>
<evidence type="ECO:0000256" key="1">
    <source>
        <dbReference type="ARBA" id="ARBA00023125"/>
    </source>
</evidence>
<dbReference type="Gene3D" id="6.10.250.690">
    <property type="match status" value="1"/>
</dbReference>
<dbReference type="GO" id="GO:0000156">
    <property type="term" value="F:phosphorelay response regulator activity"/>
    <property type="evidence" value="ECO:0007669"/>
    <property type="project" value="TreeGrafter"/>
</dbReference>
<name>A0A8J7FEU8_9CYAN</name>
<keyword evidence="2" id="KW-0597">Phosphoprotein</keyword>
<evidence type="ECO:0000313" key="6">
    <source>
        <dbReference type="EMBL" id="MBE9215198.1"/>
    </source>
</evidence>
<comment type="caution">
    <text evidence="2">Lacks conserved residue(s) required for the propagation of feature annotation.</text>
</comment>
<evidence type="ECO:0000256" key="3">
    <source>
        <dbReference type="PROSITE-ProRule" id="PRU01091"/>
    </source>
</evidence>
<evidence type="ECO:0000313" key="7">
    <source>
        <dbReference type="Proteomes" id="UP000620559"/>
    </source>
</evidence>
<dbReference type="CDD" id="cd00156">
    <property type="entry name" value="REC"/>
    <property type="match status" value="2"/>
</dbReference>
<dbReference type="InterPro" id="IPR008207">
    <property type="entry name" value="Sig_transdc_His_kin_Hpt_dom"/>
</dbReference>
<feature type="domain" description="Response regulatory" evidence="4">
    <location>
        <begin position="2"/>
        <end position="116"/>
    </location>
</feature>
<dbReference type="InterPro" id="IPR001789">
    <property type="entry name" value="Sig_transdc_resp-reg_receiver"/>
</dbReference>
<feature type="DNA-binding region" description="OmpR/PhoB-type" evidence="3">
    <location>
        <begin position="124"/>
        <end position="223"/>
    </location>
</feature>
<evidence type="ECO:0000259" key="5">
    <source>
        <dbReference type="PROSITE" id="PS51755"/>
    </source>
</evidence>
<dbReference type="GO" id="GO:0005829">
    <property type="term" value="C:cytosol"/>
    <property type="evidence" value="ECO:0007669"/>
    <property type="project" value="TreeGrafter"/>
</dbReference>
<feature type="modified residue" description="4-aspartylphosphate" evidence="2">
    <location>
        <position position="51"/>
    </location>
</feature>
<dbReference type="GO" id="GO:0032993">
    <property type="term" value="C:protein-DNA complex"/>
    <property type="evidence" value="ECO:0007669"/>
    <property type="project" value="TreeGrafter"/>
</dbReference>
<dbReference type="InterPro" id="IPR036641">
    <property type="entry name" value="HPT_dom_sf"/>
</dbReference>
<dbReference type="CDD" id="cd00383">
    <property type="entry name" value="trans_reg_C"/>
    <property type="match status" value="1"/>
</dbReference>
<evidence type="ECO:0000256" key="2">
    <source>
        <dbReference type="PROSITE-ProRule" id="PRU00169"/>
    </source>
</evidence>
<dbReference type="SUPFAM" id="SSF52172">
    <property type="entry name" value="CheY-like"/>
    <property type="match status" value="3"/>
</dbReference>
<dbReference type="AlphaFoldDB" id="A0A8J7FEU8"/>
<dbReference type="PROSITE" id="PS50110">
    <property type="entry name" value="RESPONSE_REGULATORY"/>
    <property type="match status" value="3"/>
</dbReference>
<dbReference type="PANTHER" id="PTHR48111:SF15">
    <property type="entry name" value="OMPR SUBFAMILY"/>
    <property type="match status" value="1"/>
</dbReference>
<protein>
    <submittedName>
        <fullName evidence="6">Response regulator</fullName>
    </submittedName>
</protein>
<dbReference type="Pfam" id="PF00072">
    <property type="entry name" value="Response_reg"/>
    <property type="match status" value="3"/>
</dbReference>
<keyword evidence="1 3" id="KW-0238">DNA-binding</keyword>
<dbReference type="Pfam" id="PF01627">
    <property type="entry name" value="Hpt"/>
    <property type="match status" value="1"/>
</dbReference>
<dbReference type="EMBL" id="JADEWL010000089">
    <property type="protein sequence ID" value="MBE9215198.1"/>
    <property type="molecule type" value="Genomic_DNA"/>
</dbReference>
<evidence type="ECO:0000259" key="4">
    <source>
        <dbReference type="PROSITE" id="PS50110"/>
    </source>
</evidence>
<dbReference type="RefSeq" id="WP_193923207.1">
    <property type="nucleotide sequence ID" value="NZ_JADEWL010000089.1"/>
</dbReference>
<dbReference type="Proteomes" id="UP000620559">
    <property type="component" value="Unassembled WGS sequence"/>
</dbReference>
<dbReference type="PROSITE" id="PS51755">
    <property type="entry name" value="OMPR_PHOB"/>
    <property type="match status" value="1"/>
</dbReference>
<keyword evidence="7" id="KW-1185">Reference proteome</keyword>
<feature type="modified residue" description="4-aspartylphosphate" evidence="2">
    <location>
        <position position="541"/>
    </location>
</feature>
<gene>
    <name evidence="6" type="ORF">IQ247_21455</name>
</gene>
<feature type="domain" description="Response regulatory" evidence="4">
    <location>
        <begin position="492"/>
        <end position="608"/>
    </location>
</feature>
<dbReference type="SUPFAM" id="SSF47226">
    <property type="entry name" value="Histidine-containing phosphotransfer domain, HPT domain"/>
    <property type="match status" value="1"/>
</dbReference>
<dbReference type="PANTHER" id="PTHR48111">
    <property type="entry name" value="REGULATOR OF RPOS"/>
    <property type="match status" value="1"/>
</dbReference>
<dbReference type="InterPro" id="IPR011006">
    <property type="entry name" value="CheY-like_superfamily"/>
</dbReference>
<feature type="domain" description="Response regulatory" evidence="4">
    <location>
        <begin position="366"/>
        <end position="483"/>
    </location>
</feature>
<comment type="caution">
    <text evidence="6">The sequence shown here is derived from an EMBL/GenBank/DDBJ whole genome shotgun (WGS) entry which is preliminary data.</text>
</comment>
<dbReference type="CDD" id="cd19935">
    <property type="entry name" value="REC_OmpR_CusR-like"/>
    <property type="match status" value="1"/>
</dbReference>
<dbReference type="SMART" id="SM00862">
    <property type="entry name" value="Trans_reg_C"/>
    <property type="match status" value="1"/>
</dbReference>